<accession>A0A7L9U9N1</accession>
<reference evidence="2 3" key="1">
    <citation type="submission" date="2020-10" db="EMBL/GenBank/DDBJ databases">
        <title>Genome sequencing of Massilia sp. LPB0304.</title>
        <authorList>
            <person name="Kim J."/>
        </authorList>
    </citation>
    <scope>NUCLEOTIDE SEQUENCE [LARGE SCALE GENOMIC DNA]</scope>
    <source>
        <strain evidence="2 3">LPB0304</strain>
    </source>
</reference>
<keyword evidence="3" id="KW-1185">Reference proteome</keyword>
<dbReference type="InterPro" id="IPR045851">
    <property type="entry name" value="AMP-bd_C_sf"/>
</dbReference>
<dbReference type="Gene3D" id="3.30.300.30">
    <property type="match status" value="1"/>
</dbReference>
<dbReference type="PANTHER" id="PTHR43845:SF1">
    <property type="entry name" value="BLR5969 PROTEIN"/>
    <property type="match status" value="1"/>
</dbReference>
<protein>
    <submittedName>
        <fullName evidence="2">AMP-binding protein</fullName>
    </submittedName>
</protein>
<evidence type="ECO:0000313" key="2">
    <source>
        <dbReference type="EMBL" id="QOL50875.1"/>
    </source>
</evidence>
<dbReference type="EMBL" id="CP062941">
    <property type="protein sequence ID" value="QOL50875.1"/>
    <property type="molecule type" value="Genomic_DNA"/>
</dbReference>
<evidence type="ECO:0000313" key="3">
    <source>
        <dbReference type="Proteomes" id="UP000593875"/>
    </source>
</evidence>
<dbReference type="Proteomes" id="UP000593875">
    <property type="component" value="Chromosome"/>
</dbReference>
<dbReference type="KEGG" id="mlir:LPB04_06200"/>
<name>A0A7L9U9N1_9BURK</name>
<dbReference type="Pfam" id="PF00501">
    <property type="entry name" value="AMP-binding"/>
    <property type="match status" value="1"/>
</dbReference>
<gene>
    <name evidence="2" type="ORF">LPB04_06200</name>
</gene>
<dbReference type="PANTHER" id="PTHR43845">
    <property type="entry name" value="BLR5969 PROTEIN"/>
    <property type="match status" value="1"/>
</dbReference>
<dbReference type="Gene3D" id="3.40.50.12780">
    <property type="entry name" value="N-terminal domain of ligase-like"/>
    <property type="match status" value="1"/>
</dbReference>
<dbReference type="RefSeq" id="WP_193687859.1">
    <property type="nucleotide sequence ID" value="NZ_CP062941.1"/>
</dbReference>
<dbReference type="SUPFAM" id="SSF56801">
    <property type="entry name" value="Acetyl-CoA synthetase-like"/>
    <property type="match status" value="1"/>
</dbReference>
<dbReference type="InterPro" id="IPR000873">
    <property type="entry name" value="AMP-dep_synth/lig_dom"/>
</dbReference>
<feature type="domain" description="AMP-dependent synthetase/ligase" evidence="1">
    <location>
        <begin position="140"/>
        <end position="280"/>
    </location>
</feature>
<sequence>MTSNPLDALETRAPEERERALLARLPGLIARAQQAPGWARILDGVDPGAITSRAALAALPVTRKSDLKALQEERPPFGGLAATPTAELAHVFMSPGPIFDPEGRGQDWWRFARPLFAAGVRAGGLLQNCFSYHFTPAAFMVESGASRIGCSVIPAGTGQTEMQVQAMAALRPDTYVGTPSFLRIIIEKARETGADIGSVRHALLGAEALPESLRSWFREQGVPHVFQTYASADIGSIAYETATDGVLDPGMVLDEEVLLEIVRPGSGEPVAPGDIGEVVVTLFNPDYPLIRFATGDLSALLVEERRGVRTNSRIRGWLGRADQTTKVRAMFVHASQVQNIVRRHPAILKARLVVSGQMANDVMTLQCEVERRPDPALAAAIGASIREVTKLRGEVAFVAPGALPEDGKLIEDARDYS</sequence>
<proteinExistence type="predicted"/>
<dbReference type="InterPro" id="IPR042099">
    <property type="entry name" value="ANL_N_sf"/>
</dbReference>
<dbReference type="AlphaFoldDB" id="A0A7L9U9N1"/>
<organism evidence="2 3">
    <name type="scientific">Massilia litorea</name>
    <dbReference type="NCBI Taxonomy" id="2769491"/>
    <lineage>
        <taxon>Bacteria</taxon>
        <taxon>Pseudomonadati</taxon>
        <taxon>Pseudomonadota</taxon>
        <taxon>Betaproteobacteria</taxon>
        <taxon>Burkholderiales</taxon>
        <taxon>Oxalobacteraceae</taxon>
        <taxon>Telluria group</taxon>
        <taxon>Massilia</taxon>
    </lineage>
</organism>
<evidence type="ECO:0000259" key="1">
    <source>
        <dbReference type="Pfam" id="PF00501"/>
    </source>
</evidence>